<feature type="region of interest" description="Disordered" evidence="12">
    <location>
        <begin position="1192"/>
        <end position="1229"/>
    </location>
</feature>
<keyword evidence="2" id="KW-0813">Transport</keyword>
<feature type="region of interest" description="Disordered" evidence="12">
    <location>
        <begin position="1082"/>
        <end position="1152"/>
    </location>
</feature>
<dbReference type="SUPFAM" id="SSF81324">
    <property type="entry name" value="Voltage-gated potassium channels"/>
    <property type="match status" value="1"/>
</dbReference>
<feature type="transmembrane region" description="Helical" evidence="13">
    <location>
        <begin position="379"/>
        <end position="404"/>
    </location>
</feature>
<keyword evidence="3" id="KW-0633">Potassium transport</keyword>
<feature type="region of interest" description="Disordered" evidence="12">
    <location>
        <begin position="620"/>
        <end position="874"/>
    </location>
</feature>
<evidence type="ECO:0000256" key="6">
    <source>
        <dbReference type="ARBA" id="ARBA00022882"/>
    </source>
</evidence>
<evidence type="ECO:0000256" key="13">
    <source>
        <dbReference type="SAM" id="Phobius"/>
    </source>
</evidence>
<dbReference type="PANTHER" id="PTHR10217">
    <property type="entry name" value="VOLTAGE AND LIGAND GATED POTASSIUM CHANNEL"/>
    <property type="match status" value="1"/>
</dbReference>
<protein>
    <recommendedName>
        <fullName evidence="14">Cyclic nucleotide-binding domain-containing protein</fullName>
    </recommendedName>
</protein>
<dbReference type="InterPro" id="IPR050818">
    <property type="entry name" value="KCNH_animal-type"/>
</dbReference>
<keyword evidence="8 13" id="KW-1133">Transmembrane helix</keyword>
<feature type="region of interest" description="Disordered" evidence="12">
    <location>
        <begin position="951"/>
        <end position="972"/>
    </location>
</feature>
<feature type="compositionally biased region" description="Polar residues" evidence="12">
    <location>
        <begin position="115"/>
        <end position="126"/>
    </location>
</feature>
<keyword evidence="7" id="KW-0630">Potassium</keyword>
<dbReference type="Gene3D" id="2.60.120.10">
    <property type="entry name" value="Jelly Rolls"/>
    <property type="match status" value="1"/>
</dbReference>
<evidence type="ECO:0000256" key="8">
    <source>
        <dbReference type="ARBA" id="ARBA00022989"/>
    </source>
</evidence>
<feature type="compositionally biased region" description="Acidic residues" evidence="12">
    <location>
        <begin position="629"/>
        <end position="638"/>
    </location>
</feature>
<feature type="compositionally biased region" description="Low complexity" evidence="12">
    <location>
        <begin position="842"/>
        <end position="874"/>
    </location>
</feature>
<evidence type="ECO:0000256" key="12">
    <source>
        <dbReference type="SAM" id="MobiDB-lite"/>
    </source>
</evidence>
<dbReference type="GO" id="GO:0005249">
    <property type="term" value="F:voltage-gated potassium channel activity"/>
    <property type="evidence" value="ECO:0007669"/>
    <property type="project" value="InterPro"/>
</dbReference>
<dbReference type="GO" id="GO:0034702">
    <property type="term" value="C:monoatomic ion channel complex"/>
    <property type="evidence" value="ECO:0007669"/>
    <property type="project" value="UniProtKB-KW"/>
</dbReference>
<evidence type="ECO:0000256" key="2">
    <source>
        <dbReference type="ARBA" id="ARBA00022448"/>
    </source>
</evidence>
<dbReference type="Pfam" id="PF00027">
    <property type="entry name" value="cNMP_binding"/>
    <property type="match status" value="1"/>
</dbReference>
<keyword evidence="11" id="KW-0407">Ion channel</keyword>
<feature type="non-terminal residue" evidence="15">
    <location>
        <position position="1513"/>
    </location>
</feature>
<evidence type="ECO:0000313" key="15">
    <source>
        <dbReference type="EMBL" id="KAG2446601.1"/>
    </source>
</evidence>
<feature type="compositionally biased region" description="Pro residues" evidence="12">
    <location>
        <begin position="1206"/>
        <end position="1223"/>
    </location>
</feature>
<reference evidence="15" key="1">
    <citation type="journal article" date="2020" name="bioRxiv">
        <title>Comparative genomics of Chlamydomonas.</title>
        <authorList>
            <person name="Craig R.J."/>
            <person name="Hasan A.R."/>
            <person name="Ness R.W."/>
            <person name="Keightley P.D."/>
        </authorList>
    </citation>
    <scope>NUCLEOTIDE SEQUENCE</scope>
    <source>
        <strain evidence="15">CCAP 11/173</strain>
    </source>
</reference>
<dbReference type="InterPro" id="IPR000595">
    <property type="entry name" value="cNMP-bd_dom"/>
</dbReference>
<feature type="compositionally biased region" description="Low complexity" evidence="12">
    <location>
        <begin position="644"/>
        <end position="669"/>
    </location>
</feature>
<feature type="compositionally biased region" description="Low complexity" evidence="12">
    <location>
        <begin position="1097"/>
        <end position="1109"/>
    </location>
</feature>
<dbReference type="PRINTS" id="PR01463">
    <property type="entry name" value="EAGCHANLFMLY"/>
</dbReference>
<evidence type="ECO:0000259" key="14">
    <source>
        <dbReference type="PROSITE" id="PS50042"/>
    </source>
</evidence>
<feature type="transmembrane region" description="Helical" evidence="13">
    <location>
        <begin position="169"/>
        <end position="189"/>
    </location>
</feature>
<dbReference type="SUPFAM" id="SSF51206">
    <property type="entry name" value="cAMP-binding domain-like"/>
    <property type="match status" value="1"/>
</dbReference>
<dbReference type="GO" id="GO:0042391">
    <property type="term" value="P:regulation of membrane potential"/>
    <property type="evidence" value="ECO:0007669"/>
    <property type="project" value="TreeGrafter"/>
</dbReference>
<dbReference type="Pfam" id="PF00520">
    <property type="entry name" value="Ion_trans"/>
    <property type="match status" value="1"/>
</dbReference>
<dbReference type="InterPro" id="IPR005821">
    <property type="entry name" value="Ion_trans_dom"/>
</dbReference>
<dbReference type="Gene3D" id="1.10.287.70">
    <property type="match status" value="1"/>
</dbReference>
<gene>
    <name evidence="15" type="ORF">HYH02_008586</name>
</gene>
<feature type="transmembrane region" description="Helical" evidence="13">
    <location>
        <begin position="201"/>
        <end position="219"/>
    </location>
</feature>
<dbReference type="InterPro" id="IPR018490">
    <property type="entry name" value="cNMP-bd_dom_sf"/>
</dbReference>
<feature type="region of interest" description="Disordered" evidence="12">
    <location>
        <begin position="1276"/>
        <end position="1513"/>
    </location>
</feature>
<feature type="region of interest" description="Disordered" evidence="12">
    <location>
        <begin position="95"/>
        <end position="126"/>
    </location>
</feature>
<feature type="transmembrane region" description="Helical" evidence="13">
    <location>
        <begin position="305"/>
        <end position="329"/>
    </location>
</feature>
<evidence type="ECO:0000256" key="3">
    <source>
        <dbReference type="ARBA" id="ARBA00022538"/>
    </source>
</evidence>
<evidence type="ECO:0000256" key="9">
    <source>
        <dbReference type="ARBA" id="ARBA00023065"/>
    </source>
</evidence>
<dbReference type="GO" id="GO:0005886">
    <property type="term" value="C:plasma membrane"/>
    <property type="evidence" value="ECO:0007669"/>
    <property type="project" value="TreeGrafter"/>
</dbReference>
<feature type="compositionally biased region" description="Low complexity" evidence="12">
    <location>
        <begin position="718"/>
        <end position="747"/>
    </location>
</feature>
<feature type="transmembrane region" description="Helical" evidence="13">
    <location>
        <begin position="349"/>
        <end position="367"/>
    </location>
</feature>
<keyword evidence="5" id="KW-0631">Potassium channel</keyword>
<keyword evidence="10 13" id="KW-0472">Membrane</keyword>
<dbReference type="PROSITE" id="PS50042">
    <property type="entry name" value="CNMP_BINDING_3"/>
    <property type="match status" value="1"/>
</dbReference>
<feature type="compositionally biased region" description="Gly residues" evidence="12">
    <location>
        <begin position="677"/>
        <end position="689"/>
    </location>
</feature>
<dbReference type="SMART" id="SM00100">
    <property type="entry name" value="cNMP"/>
    <property type="match status" value="1"/>
</dbReference>
<keyword evidence="9" id="KW-0406">Ion transport</keyword>
<keyword evidence="16" id="KW-1185">Reference proteome</keyword>
<dbReference type="CDD" id="cd00038">
    <property type="entry name" value="CAP_ED"/>
    <property type="match status" value="1"/>
</dbReference>
<dbReference type="Proteomes" id="UP000613740">
    <property type="component" value="Unassembled WGS sequence"/>
</dbReference>
<feature type="domain" description="Cyclic nucleotide-binding" evidence="14">
    <location>
        <begin position="483"/>
        <end position="582"/>
    </location>
</feature>
<dbReference type="InterPro" id="IPR014710">
    <property type="entry name" value="RmlC-like_jellyroll"/>
</dbReference>
<dbReference type="OrthoDB" id="426293at2759"/>
<organism evidence="15 16">
    <name type="scientific">Chlamydomonas schloesseri</name>
    <dbReference type="NCBI Taxonomy" id="2026947"/>
    <lineage>
        <taxon>Eukaryota</taxon>
        <taxon>Viridiplantae</taxon>
        <taxon>Chlorophyta</taxon>
        <taxon>core chlorophytes</taxon>
        <taxon>Chlorophyceae</taxon>
        <taxon>CS clade</taxon>
        <taxon>Chlamydomonadales</taxon>
        <taxon>Chlamydomonadaceae</taxon>
        <taxon>Chlamydomonas</taxon>
    </lineage>
</organism>
<proteinExistence type="predicted"/>
<evidence type="ECO:0000313" key="16">
    <source>
        <dbReference type="Proteomes" id="UP000613740"/>
    </source>
</evidence>
<feature type="compositionally biased region" description="Low complexity" evidence="12">
    <location>
        <begin position="757"/>
        <end position="769"/>
    </location>
</feature>
<keyword evidence="6" id="KW-0851">Voltage-gated channel</keyword>
<feature type="compositionally biased region" description="Gly residues" evidence="12">
    <location>
        <begin position="1468"/>
        <end position="1495"/>
    </location>
</feature>
<feature type="compositionally biased region" description="Gly residues" evidence="12">
    <location>
        <begin position="1383"/>
        <end position="1404"/>
    </location>
</feature>
<dbReference type="InterPro" id="IPR003938">
    <property type="entry name" value="K_chnl_volt-dep_EAG/ELK/ERG"/>
</dbReference>
<comment type="subcellular location">
    <subcellularLocation>
        <location evidence="1">Membrane</location>
        <topology evidence="1">Multi-pass membrane protein</topology>
    </subcellularLocation>
</comment>
<evidence type="ECO:0000256" key="5">
    <source>
        <dbReference type="ARBA" id="ARBA00022826"/>
    </source>
</evidence>
<name>A0A836B3H6_9CHLO</name>
<dbReference type="PANTHER" id="PTHR10217:SF435">
    <property type="entry name" value="POTASSIUM VOLTAGE-GATED CHANNEL PROTEIN EAG"/>
    <property type="match status" value="1"/>
</dbReference>
<evidence type="ECO:0000256" key="10">
    <source>
        <dbReference type="ARBA" id="ARBA00023136"/>
    </source>
</evidence>
<feature type="compositionally biased region" description="Low complexity" evidence="12">
    <location>
        <begin position="951"/>
        <end position="968"/>
    </location>
</feature>
<dbReference type="EMBL" id="JAEHOD010000026">
    <property type="protein sequence ID" value="KAG2446601.1"/>
    <property type="molecule type" value="Genomic_DNA"/>
</dbReference>
<evidence type="ECO:0000256" key="7">
    <source>
        <dbReference type="ARBA" id="ARBA00022958"/>
    </source>
</evidence>
<sequence length="1513" mass="154745">MAASVAFLHQAEYEATLQEYENEAAHRQHEEEEQDLTRTASDAALRAMRQGGAEGAARATASHQVQLRRNLLKGQTKPRDKSSAVASWLTAAGAGGGPAGGAVLSPTTGRKRTVASPSTGRSPSLRRSYSTIAKPSLWHRTVHADWRGITDSILPILNPDTRAKRTWDLVVMSMVVWTAVTVPLSVSFGMPHTTPWDVADYIMTVLFGVDLLINFRTAYYNHQGELIRDSSAIAANYMKMWFWIDLVGTVPFDSFVIGVGLVDPNNSSDNSAMAALGFLKAPRMLRLGRLLRFLDSFKNAKIFRIVQLFLAMILISHWLACIWYMMYRFGGKDNAELWAFNMATEHEDTVITSYVASYYYSFLLLVGDNINAYNNYERTFYVVVLIAGTFFYSAVVGQMATLVATMNVAVNRHAQKALMVQDALRYAGVPDQYNEKVQTYFEYLQARSHPGGEGMQFLGELPSSLHLRLCEFLHSRSLKKVPLFADCEEGFLSALALRMRMINLAPKEVIFRVGDAGKEMYVIKKGCVAVTSPRGQMWSLMVAGEVFGEVALLTTGKRTANCTALGFVDLALLTGPDLQAVMRDYPVSAAIIAERGAERARSLQTKNKMWLEVSDDEEELDDAWLGGDPDAEDLDAAGDNDSIGSAAPPEDAADGDAAAGSSDGDAGSSHSAKLDLGEGGSGSHGGGSEPGVAAKVTPAITAADGGTPKKAALLSGRSSPNGEEPAAAAARAPRPSSGRPMSARSGRLVAEAWSRSGEAAEAPETAAGGSRAVTRADSRGGEGAAGGPPVPRLSLELLNQDQPGKKPQEQQEQEPAGHGQSAAAPPPPPLLKPVSMGRRRGSATIADGDDAAAAAAPGSPGTTASGAAPAPLLRNMSVGRRMSMRRGSAQMAEGDEFAAAAAAAAAGMRTAAAPQQQTLLRQATNNRRQSMAFWLNDEASQGALAALAAGGSGAASPAAGTGSGAADGFTPKQDGDEIVWLAPRAGRRRSSDAVGAAVLDYVSAASGGLSSSRGPYQAARMQAAAAAAAAAAQQQHRPPAPAQPQPQAAALLPALLQQQQQPSTVPAAASAQLLHMTSSNLTYDSPGVSHRDGRGAGESSPAALAAAGGRPSTIPTRLPVTGLATGSRIVPRRGGSKEYSPADAPPGGPGHSAAAAAAAAAVAAAINGDPNWEQAAAEAVAASAAAARQGAWGFASPDSPGAGRPLAPPPAPLPPAPAPPPLLPTRLHARGGTLAGPVAEAVEGEAAQPPQPHPASPFATSALSPANLMKALGALSPSRSNRRGSTENLLGANGPASPTLAQISANSDDGGAAAAAGGGGPPSPLPPGLGVSSSAYLKVHRRGSGGGPMPVEGPLPLRSPGARRPPRLSTSSPEPPSRHHTTTGGGGDDGGGGGGGGGSGGGGCSMVPEEDLGLLSGAGRGEEPEWISTRTGLGRQVTRNGALRHGAGSSEILNNEDLARLAPAGSSGVSGGAGGGGGGGGGGGPGAARGGGRQGTAGSSGLHSPLPSGQLAA</sequence>
<keyword evidence="4 13" id="KW-0812">Transmembrane</keyword>
<evidence type="ECO:0000256" key="11">
    <source>
        <dbReference type="ARBA" id="ARBA00023303"/>
    </source>
</evidence>
<feature type="compositionally biased region" description="Low complexity" evidence="12">
    <location>
        <begin position="1496"/>
        <end position="1513"/>
    </location>
</feature>
<accession>A0A836B3H6</accession>
<feature type="compositionally biased region" description="Low complexity" evidence="12">
    <location>
        <begin position="813"/>
        <end position="823"/>
    </location>
</feature>
<evidence type="ECO:0000256" key="1">
    <source>
        <dbReference type="ARBA" id="ARBA00004141"/>
    </source>
</evidence>
<evidence type="ECO:0000256" key="4">
    <source>
        <dbReference type="ARBA" id="ARBA00022692"/>
    </source>
</evidence>
<comment type="caution">
    <text evidence="15">The sequence shown here is derived from an EMBL/GenBank/DDBJ whole genome shotgun (WGS) entry which is preliminary data.</text>
</comment>